<dbReference type="PROSITE" id="PS50896">
    <property type="entry name" value="LISH"/>
    <property type="match status" value="1"/>
</dbReference>
<dbReference type="GO" id="GO:0003714">
    <property type="term" value="F:transcription corepressor activity"/>
    <property type="evidence" value="ECO:0007669"/>
    <property type="project" value="InterPro"/>
</dbReference>
<feature type="repeat" description="WD" evidence="3">
    <location>
        <begin position="465"/>
        <end position="497"/>
    </location>
</feature>
<dbReference type="SMART" id="SM00667">
    <property type="entry name" value="LisH"/>
    <property type="match status" value="1"/>
</dbReference>
<dbReference type="InterPro" id="IPR001680">
    <property type="entry name" value="WD40_rpt"/>
</dbReference>
<dbReference type="Pfam" id="PF08513">
    <property type="entry name" value="LisH"/>
    <property type="match status" value="1"/>
</dbReference>
<dbReference type="SMART" id="SM00320">
    <property type="entry name" value="WD40"/>
    <property type="match status" value="7"/>
</dbReference>
<feature type="repeat" description="WD" evidence="3">
    <location>
        <begin position="508"/>
        <end position="550"/>
    </location>
</feature>
<dbReference type="PROSITE" id="PS50082">
    <property type="entry name" value="WD_REPEATS_2"/>
    <property type="match status" value="3"/>
</dbReference>
<dbReference type="InterPro" id="IPR006594">
    <property type="entry name" value="LisH"/>
</dbReference>
<dbReference type="PROSITE" id="PS00678">
    <property type="entry name" value="WD_REPEATS_1"/>
    <property type="match status" value="1"/>
</dbReference>
<sequence>MGENGPLYCGSDQAKDLISVVMEEWDPQRMLDLYIYDYLIRKNLHLTAETFCREAGVHPKSVALDPPDGFLQEWWSLFWDLYSGKLRKHALEAQPSSSKATENAGYVPQNVHPVVPVPDMSYMLQNTCPTMLRPAFPYPLQNVSPPTMPSPDMGYMLQDAVSAMMAGTELTPNRFGPILIPDTTMKPEQSITNLMAATMHEQDRFRPPSRDLNSNANVLTLDQLDFVLPSPSSSPTQKAVNNKRQLSLTRDDNIGTGLRGSTSAEPTHASKLIKYNMELADTGRGKVGNIPSQGCSLMGVGYAADNSPVLNQQKQVSASAGFQQHSTPGLVAQESGKLIISASEHSTKLGSPALVVDGSKGKDLQIGKNAEMEKPWDEDIESFFSNDEAPEDKSTSFGRTLPQTSSAQKMIDQQGFPFEQVRSLHLTKNKLLCCDFSTSGKFFAAAGHEKKVVICSLKQPTRHSILGHSQLITDIRFKPNSNIFATSSFDRSVKIWDAANPGRALFNLVGHGEHVMSMDFHPRNTNLLCSCDSNDEIRLWNVKESACFHTLKGANQQVRFQPRQGNLLAAASGNIINLIDVDTGMLQQRLEGHAKDVRSICWDVCGTYLVSVSEDSARIWSLAMGGKCVHELQSGGNKFASCTFHPAYSQVVAVGSYQTIDIWNPTMGNMTWTYQAHQGIISALANASETNMIASVSHDQWIKLWK</sequence>
<dbReference type="AlphaFoldDB" id="A0AAE2CZ50"/>
<accession>A0AAE2CZ50</accession>
<reference evidence="4" key="2">
    <citation type="journal article" date="2024" name="Plant">
        <title>Genomic evolution and insights into agronomic trait innovations of Sesamum species.</title>
        <authorList>
            <person name="Miao H."/>
            <person name="Wang L."/>
            <person name="Qu L."/>
            <person name="Liu H."/>
            <person name="Sun Y."/>
            <person name="Le M."/>
            <person name="Wang Q."/>
            <person name="Wei S."/>
            <person name="Zheng Y."/>
            <person name="Lin W."/>
            <person name="Duan Y."/>
            <person name="Cao H."/>
            <person name="Xiong S."/>
            <person name="Wang X."/>
            <person name="Wei L."/>
            <person name="Li C."/>
            <person name="Ma Q."/>
            <person name="Ju M."/>
            <person name="Zhao R."/>
            <person name="Li G."/>
            <person name="Mu C."/>
            <person name="Tian Q."/>
            <person name="Mei H."/>
            <person name="Zhang T."/>
            <person name="Gao T."/>
            <person name="Zhang H."/>
        </authorList>
    </citation>
    <scope>NUCLEOTIDE SEQUENCE</scope>
    <source>
        <strain evidence="4">3651</strain>
    </source>
</reference>
<dbReference type="PROSITE" id="PS50294">
    <property type="entry name" value="WD_REPEATS_REGION"/>
    <property type="match status" value="3"/>
</dbReference>
<dbReference type="InterPro" id="IPR036322">
    <property type="entry name" value="WD40_repeat_dom_sf"/>
</dbReference>
<dbReference type="Proteomes" id="UP001293254">
    <property type="component" value="Unassembled WGS sequence"/>
</dbReference>
<reference evidence="4" key="1">
    <citation type="submission" date="2020-06" db="EMBL/GenBank/DDBJ databases">
        <authorList>
            <person name="Li T."/>
            <person name="Hu X."/>
            <person name="Zhang T."/>
            <person name="Song X."/>
            <person name="Zhang H."/>
            <person name="Dai N."/>
            <person name="Sheng W."/>
            <person name="Hou X."/>
            <person name="Wei L."/>
        </authorList>
    </citation>
    <scope>NUCLEOTIDE SEQUENCE</scope>
    <source>
        <strain evidence="4">3651</strain>
        <tissue evidence="4">Leaf</tissue>
    </source>
</reference>
<name>A0AAE2CZ50_9LAMI</name>
<evidence type="ECO:0000313" key="5">
    <source>
        <dbReference type="Proteomes" id="UP001293254"/>
    </source>
</evidence>
<dbReference type="InterPro" id="IPR044716">
    <property type="entry name" value="LEUNIG-like"/>
</dbReference>
<evidence type="ECO:0000256" key="1">
    <source>
        <dbReference type="ARBA" id="ARBA00022574"/>
    </source>
</evidence>
<dbReference type="Pfam" id="PF00400">
    <property type="entry name" value="WD40"/>
    <property type="match status" value="4"/>
</dbReference>
<dbReference type="PANTHER" id="PTHR44376">
    <property type="entry name" value="TRANSCRIPTIONAL REGULATOR OF FILAMENTOUS GROWTH FLO8"/>
    <property type="match status" value="1"/>
</dbReference>
<proteinExistence type="predicted"/>
<evidence type="ECO:0000256" key="3">
    <source>
        <dbReference type="PROSITE-ProRule" id="PRU00221"/>
    </source>
</evidence>
<dbReference type="InterPro" id="IPR019775">
    <property type="entry name" value="WD40_repeat_CS"/>
</dbReference>
<evidence type="ECO:0000256" key="2">
    <source>
        <dbReference type="ARBA" id="ARBA00022737"/>
    </source>
</evidence>
<dbReference type="PANTHER" id="PTHR44376:SF8">
    <property type="entry name" value="TRANSCRIPTIONAL COREPRESSOR LEUNIG-LIKE"/>
    <property type="match status" value="1"/>
</dbReference>
<keyword evidence="1 3" id="KW-0853">WD repeat</keyword>
<dbReference type="SUPFAM" id="SSF50978">
    <property type="entry name" value="WD40 repeat-like"/>
    <property type="match status" value="1"/>
</dbReference>
<dbReference type="CDD" id="cd00200">
    <property type="entry name" value="WD40"/>
    <property type="match status" value="1"/>
</dbReference>
<dbReference type="Gene3D" id="2.130.10.10">
    <property type="entry name" value="YVTN repeat-like/Quinoprotein amine dehydrogenase"/>
    <property type="match status" value="2"/>
</dbReference>
<evidence type="ECO:0000313" key="4">
    <source>
        <dbReference type="EMBL" id="KAK4439956.1"/>
    </source>
</evidence>
<keyword evidence="2" id="KW-0677">Repeat</keyword>
<feature type="repeat" description="WD" evidence="3">
    <location>
        <begin position="674"/>
        <end position="706"/>
    </location>
</feature>
<dbReference type="EMBL" id="JACGWO010000001">
    <property type="protein sequence ID" value="KAK4439956.1"/>
    <property type="molecule type" value="Genomic_DNA"/>
</dbReference>
<comment type="caution">
    <text evidence="4">The sequence shown here is derived from an EMBL/GenBank/DDBJ whole genome shotgun (WGS) entry which is preliminary data.</text>
</comment>
<dbReference type="InterPro" id="IPR015943">
    <property type="entry name" value="WD40/YVTN_repeat-like_dom_sf"/>
</dbReference>
<protein>
    <submittedName>
        <fullName evidence="4">Transcriptional corepressor LEUNIG</fullName>
    </submittedName>
</protein>
<gene>
    <name evidence="4" type="ORF">Salat_0330500</name>
</gene>
<organism evidence="4 5">
    <name type="scientific">Sesamum alatum</name>
    <dbReference type="NCBI Taxonomy" id="300844"/>
    <lineage>
        <taxon>Eukaryota</taxon>
        <taxon>Viridiplantae</taxon>
        <taxon>Streptophyta</taxon>
        <taxon>Embryophyta</taxon>
        <taxon>Tracheophyta</taxon>
        <taxon>Spermatophyta</taxon>
        <taxon>Magnoliopsida</taxon>
        <taxon>eudicotyledons</taxon>
        <taxon>Gunneridae</taxon>
        <taxon>Pentapetalae</taxon>
        <taxon>asterids</taxon>
        <taxon>lamiids</taxon>
        <taxon>Lamiales</taxon>
        <taxon>Pedaliaceae</taxon>
        <taxon>Sesamum</taxon>
    </lineage>
</organism>
<keyword evidence="5" id="KW-1185">Reference proteome</keyword>